<evidence type="ECO:0000259" key="2">
    <source>
        <dbReference type="Pfam" id="PF13358"/>
    </source>
</evidence>
<protein>
    <recommendedName>
        <fullName evidence="2">Tc1-like transposase DDE domain-containing protein</fullName>
    </recommendedName>
</protein>
<evidence type="ECO:0000313" key="3">
    <source>
        <dbReference type="EMBL" id="RPA70946.1"/>
    </source>
</evidence>
<reference evidence="3 4" key="1">
    <citation type="journal article" date="2018" name="Nat. Ecol. Evol.">
        <title>Pezizomycetes genomes reveal the molecular basis of ectomycorrhizal truffle lifestyle.</title>
        <authorList>
            <person name="Murat C."/>
            <person name="Payen T."/>
            <person name="Noel B."/>
            <person name="Kuo A."/>
            <person name="Morin E."/>
            <person name="Chen J."/>
            <person name="Kohler A."/>
            <person name="Krizsan K."/>
            <person name="Balestrini R."/>
            <person name="Da Silva C."/>
            <person name="Montanini B."/>
            <person name="Hainaut M."/>
            <person name="Levati E."/>
            <person name="Barry K.W."/>
            <person name="Belfiori B."/>
            <person name="Cichocki N."/>
            <person name="Clum A."/>
            <person name="Dockter R.B."/>
            <person name="Fauchery L."/>
            <person name="Guy J."/>
            <person name="Iotti M."/>
            <person name="Le Tacon F."/>
            <person name="Lindquist E.A."/>
            <person name="Lipzen A."/>
            <person name="Malagnac F."/>
            <person name="Mello A."/>
            <person name="Molinier V."/>
            <person name="Miyauchi S."/>
            <person name="Poulain J."/>
            <person name="Riccioni C."/>
            <person name="Rubini A."/>
            <person name="Sitrit Y."/>
            <person name="Splivallo R."/>
            <person name="Traeger S."/>
            <person name="Wang M."/>
            <person name="Zifcakova L."/>
            <person name="Wipf D."/>
            <person name="Zambonelli A."/>
            <person name="Paolocci F."/>
            <person name="Nowrousian M."/>
            <person name="Ottonello S."/>
            <person name="Baldrian P."/>
            <person name="Spatafora J.W."/>
            <person name="Henrissat B."/>
            <person name="Nagy L.G."/>
            <person name="Aury J.M."/>
            <person name="Wincker P."/>
            <person name="Grigoriev I.V."/>
            <person name="Bonfante P."/>
            <person name="Martin F.M."/>
        </authorList>
    </citation>
    <scope>NUCLEOTIDE SEQUENCE [LARGE SCALE GENOMIC DNA]</scope>
    <source>
        <strain evidence="3 4">RN42</strain>
    </source>
</reference>
<feature type="domain" description="Tc1-like transposase DDE" evidence="2">
    <location>
        <begin position="307"/>
        <end position="390"/>
    </location>
</feature>
<dbReference type="GO" id="GO:0003676">
    <property type="term" value="F:nucleic acid binding"/>
    <property type="evidence" value="ECO:0007669"/>
    <property type="project" value="InterPro"/>
</dbReference>
<dbReference type="InterPro" id="IPR038717">
    <property type="entry name" value="Tc1-like_DDE_dom"/>
</dbReference>
<evidence type="ECO:0000256" key="1">
    <source>
        <dbReference type="SAM" id="Coils"/>
    </source>
</evidence>
<dbReference type="STRING" id="1160509.A0A3N4HC67"/>
<gene>
    <name evidence="3" type="ORF">BJ508DRAFT_336579</name>
</gene>
<dbReference type="InterPro" id="IPR036397">
    <property type="entry name" value="RNaseH_sf"/>
</dbReference>
<name>A0A3N4HC67_ASCIM</name>
<evidence type="ECO:0000313" key="4">
    <source>
        <dbReference type="Proteomes" id="UP000275078"/>
    </source>
</evidence>
<proteinExistence type="predicted"/>
<keyword evidence="1" id="KW-0175">Coiled coil</keyword>
<accession>A0A3N4HC67</accession>
<sequence>MLRRTRGENIPVHKRVALVALKTTNPLMPFHEIAKRLNTTTSGTAKCYERLKKRGVDSAGLDKENYEDAPLCGRPPKLTKHDKDTLQELVLDTEHGLHRKPPHEVAKIHGFSVGRTTIDTFMEERGLGRYKMVHKPFLNDASKERRYARAADFKELGEKRWSQFLFFDETPIHRHDDTRYIRITAPKATASRNRFKEINRKPAFPKEETWMFRAAFGKGVKGPCDVWRPESVVQRKRTEELVEEENQQLKLKAEAIFAEMKEAKARGEKHSWSRRRKAWRKEDVRFRSVGGGIDWYNHREVWLKQYLIPYLVKLNKDRNPEDRFAYMEDNAPAHNSKFLDDFWDNAKKAFGVNIIILLEDWVEDWPANSPDLNPIEHAWKYIRKRVSERRGADYPQSMEEVAAAWKDEWEKLPQWQIDAWVDRAYRSILDKIIENGGGNEYPD</sequence>
<dbReference type="Proteomes" id="UP000275078">
    <property type="component" value="Unassembled WGS sequence"/>
</dbReference>
<keyword evidence="4" id="KW-1185">Reference proteome</keyword>
<dbReference type="EMBL" id="ML120003">
    <property type="protein sequence ID" value="RPA70946.1"/>
    <property type="molecule type" value="Genomic_DNA"/>
</dbReference>
<dbReference type="Gene3D" id="3.30.420.10">
    <property type="entry name" value="Ribonuclease H-like superfamily/Ribonuclease H"/>
    <property type="match status" value="1"/>
</dbReference>
<dbReference type="OrthoDB" id="5415741at2759"/>
<organism evidence="3 4">
    <name type="scientific">Ascobolus immersus RN42</name>
    <dbReference type="NCBI Taxonomy" id="1160509"/>
    <lineage>
        <taxon>Eukaryota</taxon>
        <taxon>Fungi</taxon>
        <taxon>Dikarya</taxon>
        <taxon>Ascomycota</taxon>
        <taxon>Pezizomycotina</taxon>
        <taxon>Pezizomycetes</taxon>
        <taxon>Pezizales</taxon>
        <taxon>Ascobolaceae</taxon>
        <taxon>Ascobolus</taxon>
    </lineage>
</organism>
<dbReference type="Pfam" id="PF13358">
    <property type="entry name" value="DDE_3"/>
    <property type="match status" value="1"/>
</dbReference>
<feature type="coiled-coil region" evidence="1">
    <location>
        <begin position="235"/>
        <end position="266"/>
    </location>
</feature>
<dbReference type="AlphaFoldDB" id="A0A3N4HC67"/>